<protein>
    <recommendedName>
        <fullName evidence="2">Membrane-bound transcription factor site-1 protease-like N-terminal domain-containing protein</fullName>
    </recommendedName>
</protein>
<proteinExistence type="predicted"/>
<evidence type="ECO:0000259" key="2">
    <source>
        <dbReference type="Pfam" id="PF23001"/>
    </source>
</evidence>
<organism evidence="3">
    <name type="scientific">Arion vulgaris</name>
    <dbReference type="NCBI Taxonomy" id="1028688"/>
    <lineage>
        <taxon>Eukaryota</taxon>
        <taxon>Metazoa</taxon>
        <taxon>Spiralia</taxon>
        <taxon>Lophotrochozoa</taxon>
        <taxon>Mollusca</taxon>
        <taxon>Gastropoda</taxon>
        <taxon>Heterobranchia</taxon>
        <taxon>Euthyneura</taxon>
        <taxon>Panpulmonata</taxon>
        <taxon>Eupulmonata</taxon>
        <taxon>Stylommatophora</taxon>
        <taxon>Helicina</taxon>
        <taxon>Arionoidea</taxon>
        <taxon>Arionidae</taxon>
        <taxon>Arion</taxon>
    </lineage>
</organism>
<feature type="region of interest" description="Disordered" evidence="1">
    <location>
        <begin position="165"/>
        <end position="195"/>
    </location>
</feature>
<dbReference type="EMBL" id="HACG01002699">
    <property type="protein sequence ID" value="CEK49564.1"/>
    <property type="molecule type" value="Transcribed_RNA"/>
</dbReference>
<feature type="compositionally biased region" description="Polar residues" evidence="1">
    <location>
        <begin position="1"/>
        <end position="33"/>
    </location>
</feature>
<sequence>ENVSGSSKAENISNKSGYSNLEELTSTSHNSSVDNDKSTEKQKNTIGKPHGNLCNFTDDQTERLDMLFTSSIVDNEYIVTFNGYYKTLARKRFISAALLEAGISSWKVLPRINPANNYPSDFDVIQFHGQSDQQGVEALKDHPLVKRVTSHRKVTRSLKYTKVNEDDEAVSPDDDDLKQSQRTFNARSSRRKSLSMPAMWLSPSKYKSRKLLRAVPK</sequence>
<evidence type="ECO:0000313" key="3">
    <source>
        <dbReference type="EMBL" id="CEK49564.1"/>
    </source>
</evidence>
<dbReference type="InterPro" id="IPR055143">
    <property type="entry name" value="MBTP1_N"/>
</dbReference>
<name>A0A0B6Y086_9EUPU</name>
<accession>A0A0B6Y086</accession>
<reference evidence="3" key="1">
    <citation type="submission" date="2014-12" db="EMBL/GenBank/DDBJ databases">
        <title>Insight into the proteome of Arion vulgaris.</title>
        <authorList>
            <person name="Aradska J."/>
            <person name="Bulat T."/>
            <person name="Smidak R."/>
            <person name="Sarate P."/>
            <person name="Gangsoo J."/>
            <person name="Sialana F."/>
            <person name="Bilban M."/>
            <person name="Lubec G."/>
        </authorList>
    </citation>
    <scope>NUCLEOTIDE SEQUENCE</scope>
    <source>
        <tissue evidence="3">Skin</tissue>
    </source>
</reference>
<dbReference type="AlphaFoldDB" id="A0A0B6Y086"/>
<evidence type="ECO:0000256" key="1">
    <source>
        <dbReference type="SAM" id="MobiDB-lite"/>
    </source>
</evidence>
<feature type="non-terminal residue" evidence="3">
    <location>
        <position position="217"/>
    </location>
</feature>
<feature type="compositionally biased region" description="Basic and acidic residues" evidence="1">
    <location>
        <begin position="34"/>
        <end position="43"/>
    </location>
</feature>
<feature type="region of interest" description="Disordered" evidence="1">
    <location>
        <begin position="1"/>
        <end position="54"/>
    </location>
</feature>
<gene>
    <name evidence="3" type="primary">ORF8178</name>
</gene>
<dbReference type="Pfam" id="PF23001">
    <property type="entry name" value="MBTP1_N"/>
    <property type="match status" value="1"/>
</dbReference>
<feature type="domain" description="Membrane-bound transcription factor site-1 protease-like N-terminal" evidence="2">
    <location>
        <begin position="72"/>
        <end position="152"/>
    </location>
</feature>
<feature type="compositionally biased region" description="Acidic residues" evidence="1">
    <location>
        <begin position="165"/>
        <end position="176"/>
    </location>
</feature>
<feature type="non-terminal residue" evidence="3">
    <location>
        <position position="1"/>
    </location>
</feature>